<keyword evidence="5" id="KW-1133">Transmembrane helix</keyword>
<gene>
    <name evidence="7" type="ORF">BGZ65_011256</name>
</gene>
<feature type="domain" description="FAD-binding" evidence="6">
    <location>
        <begin position="10"/>
        <end position="175"/>
    </location>
</feature>
<evidence type="ECO:0000256" key="3">
    <source>
        <dbReference type="ARBA" id="ARBA00022827"/>
    </source>
</evidence>
<evidence type="ECO:0000256" key="5">
    <source>
        <dbReference type="SAM" id="Phobius"/>
    </source>
</evidence>
<dbReference type="AlphaFoldDB" id="A0A9P6M2G1"/>
<evidence type="ECO:0000256" key="4">
    <source>
        <dbReference type="ARBA" id="ARBA00023002"/>
    </source>
</evidence>
<dbReference type="PRINTS" id="PR00420">
    <property type="entry name" value="RNGMNOXGNASE"/>
</dbReference>
<dbReference type="GO" id="GO:0071949">
    <property type="term" value="F:FAD binding"/>
    <property type="evidence" value="ECO:0007669"/>
    <property type="project" value="InterPro"/>
</dbReference>
<evidence type="ECO:0000256" key="1">
    <source>
        <dbReference type="ARBA" id="ARBA00007992"/>
    </source>
</evidence>
<dbReference type="GO" id="GO:0004497">
    <property type="term" value="F:monooxygenase activity"/>
    <property type="evidence" value="ECO:0007669"/>
    <property type="project" value="InterPro"/>
</dbReference>
<evidence type="ECO:0000313" key="7">
    <source>
        <dbReference type="EMBL" id="KAF9963800.1"/>
    </source>
</evidence>
<keyword evidence="8" id="KW-1185">Reference proteome</keyword>
<protein>
    <recommendedName>
        <fullName evidence="6">FAD-binding domain-containing protein</fullName>
    </recommendedName>
</protein>
<keyword evidence="3" id="KW-0274">FAD</keyword>
<dbReference type="PANTHER" id="PTHR47356:SF2">
    <property type="entry name" value="FAD-BINDING DOMAIN-CONTAINING PROTEIN-RELATED"/>
    <property type="match status" value="1"/>
</dbReference>
<dbReference type="EMBL" id="JAAAHW010006258">
    <property type="protein sequence ID" value="KAF9963800.1"/>
    <property type="molecule type" value="Genomic_DNA"/>
</dbReference>
<dbReference type="Proteomes" id="UP000749646">
    <property type="component" value="Unassembled WGS sequence"/>
</dbReference>
<organism evidence="7 8">
    <name type="scientific">Modicella reniformis</name>
    <dbReference type="NCBI Taxonomy" id="1440133"/>
    <lineage>
        <taxon>Eukaryota</taxon>
        <taxon>Fungi</taxon>
        <taxon>Fungi incertae sedis</taxon>
        <taxon>Mucoromycota</taxon>
        <taxon>Mortierellomycotina</taxon>
        <taxon>Mortierellomycetes</taxon>
        <taxon>Mortierellales</taxon>
        <taxon>Mortierellaceae</taxon>
        <taxon>Modicella</taxon>
    </lineage>
</organism>
<feature type="transmembrane region" description="Helical" evidence="5">
    <location>
        <begin position="7"/>
        <end position="27"/>
    </location>
</feature>
<keyword evidence="5" id="KW-0812">Transmembrane</keyword>
<dbReference type="SUPFAM" id="SSF51905">
    <property type="entry name" value="FAD/NAD(P)-binding domain"/>
    <property type="match status" value="1"/>
</dbReference>
<proteinExistence type="inferred from homology"/>
<dbReference type="Pfam" id="PF01494">
    <property type="entry name" value="FAD_binding_3"/>
    <property type="match status" value="2"/>
</dbReference>
<keyword evidence="5" id="KW-0472">Membrane</keyword>
<dbReference type="InterPro" id="IPR050562">
    <property type="entry name" value="FAD_mOase_fung"/>
</dbReference>
<comment type="similarity">
    <text evidence="1">Belongs to the paxM FAD-dependent monooxygenase family.</text>
</comment>
<dbReference type="Gene3D" id="3.50.50.60">
    <property type="entry name" value="FAD/NAD(P)-binding domain"/>
    <property type="match status" value="1"/>
</dbReference>
<comment type="caution">
    <text evidence="7">The sequence shown here is derived from an EMBL/GenBank/DDBJ whole genome shotgun (WGS) entry which is preliminary data.</text>
</comment>
<dbReference type="PANTHER" id="PTHR47356">
    <property type="entry name" value="FAD-DEPENDENT MONOOXYGENASE ASQG-RELATED"/>
    <property type="match status" value="1"/>
</dbReference>
<accession>A0A9P6M2G1</accession>
<dbReference type="InterPro" id="IPR002938">
    <property type="entry name" value="FAD-bd"/>
</dbReference>
<reference evidence="7" key="1">
    <citation type="journal article" date="2020" name="Fungal Divers.">
        <title>Resolving the Mortierellaceae phylogeny through synthesis of multi-gene phylogenetics and phylogenomics.</title>
        <authorList>
            <person name="Vandepol N."/>
            <person name="Liber J."/>
            <person name="Desiro A."/>
            <person name="Na H."/>
            <person name="Kennedy M."/>
            <person name="Barry K."/>
            <person name="Grigoriev I.V."/>
            <person name="Miller A.N."/>
            <person name="O'Donnell K."/>
            <person name="Stajich J.E."/>
            <person name="Bonito G."/>
        </authorList>
    </citation>
    <scope>NUCLEOTIDE SEQUENCE</scope>
    <source>
        <strain evidence="7">MES-2147</strain>
    </source>
</reference>
<evidence type="ECO:0000259" key="6">
    <source>
        <dbReference type="Pfam" id="PF01494"/>
    </source>
</evidence>
<evidence type="ECO:0000256" key="2">
    <source>
        <dbReference type="ARBA" id="ARBA00022630"/>
    </source>
</evidence>
<keyword evidence="2" id="KW-0285">Flavoprotein</keyword>
<keyword evidence="4" id="KW-0560">Oxidoreductase</keyword>
<name>A0A9P6M2G1_9FUNG</name>
<sequence length="605" mass="66979">MTENDRILPKVLIVGAGLGGLMTSILLERAGIPYDVFERAPEIKPIGSTMTFNASILPVFEQLGLLEEVSKISKPCKGMNIHDGELQLLGKLDTSIHRERTGYDLVVFARPDMYQLLLSQVPPERLHLGKKIVSVQQDIVREVSIRCADGTEYKGDILIGADGAYSSVRQCMFEEMRRECVLPEADEEELSIGYVCMVGTTEPLENEEFDGAFKDEYARFERIILQGTPHSWSTSTVPGNRICWLMTTQLSTTTSATSSEAKSEAAKTGAFKNIEWGPEANEDMIKEVRDFPCAFGGTMGDLIDATPKDRISRVFLEEKLFETWYYGRIVLIGDACHKMLPSGGSGAINALQDAVILVNSIVDMTMPTAENITTAFRDYRKQRYPQTKYQMDKAKILATIQYDLGGVFYPLCDLQLDPSIDTERADGERCVLSTDVQFPGRSRKSWNDVYPASETIKTTWWKALCSIQGVNEITNLDTNLSSYHGPCGAWDLNVLVLMISMTRPDPGPSFGTSRIVQASSVGSQHRLPPGYNSNCSSEKLSRLNLSISNDMRSSASITVFQPSVGIRVSSRLKLVNGDYVSELSGVLLTRVVVNGNVVFINDNDV</sequence>
<feature type="domain" description="FAD-binding" evidence="6">
    <location>
        <begin position="309"/>
        <end position="365"/>
    </location>
</feature>
<evidence type="ECO:0000313" key="8">
    <source>
        <dbReference type="Proteomes" id="UP000749646"/>
    </source>
</evidence>
<dbReference type="InterPro" id="IPR036188">
    <property type="entry name" value="FAD/NAD-bd_sf"/>
</dbReference>
<dbReference type="OrthoDB" id="655030at2759"/>